<dbReference type="SUPFAM" id="SSF48403">
    <property type="entry name" value="Ankyrin repeat"/>
    <property type="match status" value="1"/>
</dbReference>
<feature type="compositionally biased region" description="Basic and acidic residues" evidence="1">
    <location>
        <begin position="537"/>
        <end position="548"/>
    </location>
</feature>
<dbReference type="PANTHER" id="PTHR16027">
    <property type="entry name" value="DILUTE DOMAIN-CONTAINING PROTEIN YPR089W"/>
    <property type="match status" value="1"/>
</dbReference>
<dbReference type="SMART" id="SM01132">
    <property type="entry name" value="DIL"/>
    <property type="match status" value="1"/>
</dbReference>
<dbReference type="PANTHER" id="PTHR16027:SF6">
    <property type="entry name" value="DILUTE DOMAIN-CONTAINING PROTEIN"/>
    <property type="match status" value="1"/>
</dbReference>
<sequence>MNDGWGGKSSDDIIDPWKSVGGESLEELGATHDRLSSFPDPTSTQHAASPPSLANMSLYSQPSISPPLAFDLPSDAKWGSDTLKTQPLYVTVLNNPSHDKSYKCNFIKNTLLTAVEEQDLETMRDVLKNDDCRQYVDINGLLDDEASLLVMAAKRGWVNGVFAILDAGGKVDVKDKFGWTAYRWAQSNHYPDVIKTLEQFGGRNPDDAVLTHVKQAMTNLFIGPEEGSTTDNQSQDFPVKSSLETTTPDFYRQDAPDVNTTFEDFLRHEEQKVRYGLIMPAATLSPTGMDWANLEQSVNPRKTADRQQFLSEDMEKTVIAFTYEAIREDQTWPVRTPEEADLLNIKLTIDFEAVAEEWDLEGSKKTAALTQLSGKDIPLLKQSTLNLFLPANAVFLACRYAHHFAGLQLLEQLLEGFTRQVKNLVKSASSPSLKTSCLWLCNASQLLYYLRRDPALMESTVPHQINITELIPEICVSIFCTVRGMLERDTTLQSSMIDFEAPEQPVVPHAATTTSKVEEPKDKSGSIFKRWGRSKPSRADSPQEKDWTSSDSRPTTSDRTEEAAWEPYNASRVISVLTHVKDILNHYYIHPAIQNQLFTQLTYYIDARLFNIIISDPKFLSREKSLQIRMNLEVLEDWLRHNDSPSNISSPTSSYGRKSPDIVQLVPLHQLLKLLTMIPSMSHLGHGQIMAQLLEYEELNPTQVLTCATQYNYDDGEARLSKATTQAIHEWAEALTASTPKGSHDMDRLRDTTLWLPFSVPTSVNELYVAKLR</sequence>
<gene>
    <name evidence="3" type="ORF">BZG36_00449</name>
</gene>
<dbReference type="PROSITE" id="PS51126">
    <property type="entry name" value="DILUTE"/>
    <property type="match status" value="1"/>
</dbReference>
<feature type="region of interest" description="Disordered" evidence="1">
    <location>
        <begin position="503"/>
        <end position="563"/>
    </location>
</feature>
<reference evidence="3 4" key="1">
    <citation type="journal article" date="2017" name="Mycologia">
        <title>Bifiguratus adelaidae, gen. et sp. nov., a new member of Mucoromycotina in endophytic and soil-dwelling habitats.</title>
        <authorList>
            <person name="Torres-Cruz T.J."/>
            <person name="Billingsley Tobias T.L."/>
            <person name="Almatruk M."/>
            <person name="Hesse C."/>
            <person name="Kuske C.R."/>
            <person name="Desiro A."/>
            <person name="Benucci G.M."/>
            <person name="Bonito G."/>
            <person name="Stajich J.E."/>
            <person name="Dunlap C."/>
            <person name="Arnold A.E."/>
            <person name="Porras-Alfaro A."/>
        </authorList>
    </citation>
    <scope>NUCLEOTIDE SEQUENCE [LARGE SCALE GENOMIC DNA]</scope>
    <source>
        <strain evidence="3 4">AZ0501</strain>
    </source>
</reference>
<dbReference type="Proteomes" id="UP000242875">
    <property type="component" value="Unassembled WGS sequence"/>
</dbReference>
<feature type="domain" description="Dilute" evidence="2">
    <location>
        <begin position="411"/>
        <end position="734"/>
    </location>
</feature>
<evidence type="ECO:0000313" key="3">
    <source>
        <dbReference type="EMBL" id="OZJ06610.1"/>
    </source>
</evidence>
<evidence type="ECO:0000259" key="2">
    <source>
        <dbReference type="PROSITE" id="PS51126"/>
    </source>
</evidence>
<dbReference type="EMBL" id="MVBO01000002">
    <property type="protein sequence ID" value="OZJ06610.1"/>
    <property type="molecule type" value="Genomic_DNA"/>
</dbReference>
<accession>A0A261Y7I7</accession>
<dbReference type="OrthoDB" id="426293at2759"/>
<dbReference type="InterPro" id="IPR036770">
    <property type="entry name" value="Ankyrin_rpt-contain_sf"/>
</dbReference>
<dbReference type="InterPro" id="IPR052072">
    <property type="entry name" value="Vascular_dev_regulator"/>
</dbReference>
<name>A0A261Y7I7_9FUNG</name>
<feature type="region of interest" description="Disordered" evidence="1">
    <location>
        <begin position="1"/>
        <end position="58"/>
    </location>
</feature>
<dbReference type="AlphaFoldDB" id="A0A261Y7I7"/>
<proteinExistence type="predicted"/>
<evidence type="ECO:0000256" key="1">
    <source>
        <dbReference type="SAM" id="MobiDB-lite"/>
    </source>
</evidence>
<comment type="caution">
    <text evidence="3">The sequence shown here is derived from an EMBL/GenBank/DDBJ whole genome shotgun (WGS) entry which is preliminary data.</text>
</comment>
<dbReference type="Pfam" id="PF01843">
    <property type="entry name" value="DIL"/>
    <property type="match status" value="1"/>
</dbReference>
<dbReference type="GO" id="GO:0051020">
    <property type="term" value="F:GTPase binding"/>
    <property type="evidence" value="ECO:0007669"/>
    <property type="project" value="TreeGrafter"/>
</dbReference>
<feature type="compositionally biased region" description="Polar residues" evidence="1">
    <location>
        <begin position="39"/>
        <end position="58"/>
    </location>
</feature>
<organism evidence="3 4">
    <name type="scientific">Bifiguratus adelaidae</name>
    <dbReference type="NCBI Taxonomy" id="1938954"/>
    <lineage>
        <taxon>Eukaryota</taxon>
        <taxon>Fungi</taxon>
        <taxon>Fungi incertae sedis</taxon>
        <taxon>Mucoromycota</taxon>
        <taxon>Mucoromycotina</taxon>
        <taxon>Endogonomycetes</taxon>
        <taxon>Endogonales</taxon>
        <taxon>Endogonales incertae sedis</taxon>
        <taxon>Bifiguratus</taxon>
    </lineage>
</organism>
<protein>
    <recommendedName>
        <fullName evidence="2">Dilute domain-containing protein</fullName>
    </recommendedName>
</protein>
<dbReference type="Gene3D" id="1.25.40.20">
    <property type="entry name" value="Ankyrin repeat-containing domain"/>
    <property type="match status" value="1"/>
</dbReference>
<dbReference type="InterPro" id="IPR002710">
    <property type="entry name" value="Dilute_dom"/>
</dbReference>
<keyword evidence="4" id="KW-1185">Reference proteome</keyword>
<evidence type="ECO:0000313" key="4">
    <source>
        <dbReference type="Proteomes" id="UP000242875"/>
    </source>
</evidence>